<sequence length="408" mass="45584">MKILFLSDNFPPESNAPASRTFEHARQWVADGHEVTIVTCAPNFPAGKLFDGYCNHWVQKETMAGMSVVRVKTYITANEGFIRRTLDYLSFMVMGTLVSLFQPKPDVIIATSPQFFTTLAGYMVSVLRRRPYVFELRDLWPASITAVGVMKSGRTIRLLERLEMFLYRKAALIIPVTESFKRELIERGIPAEKIAVICNGVDLSQYLPRPKSENLVQEYDLKDKLVVGYIGTHGMAHGIPSVVATAARMQDDQDVVFLFAGGGAARSALEADVQRRNLTNVRLIPMQPKSCMPELWSICDIALIPLRNQDLFRSVIPSKLFECMGMGIPVIMSVPEGEATQIVQNTGCGLVVRPEDPEALQQAILQLKADQAHRQELSQNCIAAAPLYSRVMLAKQMLESIRQLVRVP</sequence>
<proteinExistence type="predicted"/>
<feature type="domain" description="Glycosyl transferase family 1" evidence="1">
    <location>
        <begin position="220"/>
        <end position="380"/>
    </location>
</feature>
<protein>
    <submittedName>
        <fullName evidence="3">Teichuronic acid biosynthesis glycosyltransferase TuaH</fullName>
        <ecNumber evidence="3">2.4.-.-</ecNumber>
    </submittedName>
</protein>
<dbReference type="Pfam" id="PF13579">
    <property type="entry name" value="Glyco_trans_4_4"/>
    <property type="match status" value="1"/>
</dbReference>
<dbReference type="InterPro" id="IPR001296">
    <property type="entry name" value="Glyco_trans_1"/>
</dbReference>
<dbReference type="Pfam" id="PF00534">
    <property type="entry name" value="Glycos_transf_1"/>
    <property type="match status" value="1"/>
</dbReference>
<dbReference type="RefSeq" id="WP_088919573.1">
    <property type="nucleotide sequence ID" value="NZ_CP018632.1"/>
</dbReference>
<feature type="domain" description="Glycosyltransferase subfamily 4-like N-terminal" evidence="2">
    <location>
        <begin position="18"/>
        <end position="200"/>
    </location>
</feature>
<dbReference type="CDD" id="cd03794">
    <property type="entry name" value="GT4_WbuB-like"/>
    <property type="match status" value="1"/>
</dbReference>
<evidence type="ECO:0000259" key="1">
    <source>
        <dbReference type="Pfam" id="PF00534"/>
    </source>
</evidence>
<reference evidence="3 4" key="1">
    <citation type="submission" date="2016-12" db="EMBL/GenBank/DDBJ databases">
        <authorList>
            <person name="Song W.-J."/>
            <person name="Kurnit D.M."/>
        </authorList>
    </citation>
    <scope>NUCLEOTIDE SEQUENCE [LARGE SCALE GENOMIC DNA]</scope>
    <source>
        <strain evidence="3 4">IMCC3135</strain>
    </source>
</reference>
<dbReference type="EMBL" id="CP018632">
    <property type="protein sequence ID" value="ASJ74552.1"/>
    <property type="molecule type" value="Genomic_DNA"/>
</dbReference>
<dbReference type="AlphaFoldDB" id="A0A2Z2NSR1"/>
<evidence type="ECO:0000313" key="3">
    <source>
        <dbReference type="EMBL" id="ASJ74552.1"/>
    </source>
</evidence>
<name>A0A2Z2NSR1_9GAMM</name>
<evidence type="ECO:0000259" key="2">
    <source>
        <dbReference type="Pfam" id="PF13579"/>
    </source>
</evidence>
<keyword evidence="4" id="KW-1185">Reference proteome</keyword>
<dbReference type="Proteomes" id="UP000250079">
    <property type="component" value="Chromosome"/>
</dbReference>
<accession>A0A2Z2NSR1</accession>
<dbReference type="InterPro" id="IPR050194">
    <property type="entry name" value="Glycosyltransferase_grp1"/>
</dbReference>
<organism evidence="3 4">
    <name type="scientific">Granulosicoccus antarcticus IMCC3135</name>
    <dbReference type="NCBI Taxonomy" id="1192854"/>
    <lineage>
        <taxon>Bacteria</taxon>
        <taxon>Pseudomonadati</taxon>
        <taxon>Pseudomonadota</taxon>
        <taxon>Gammaproteobacteria</taxon>
        <taxon>Chromatiales</taxon>
        <taxon>Granulosicoccaceae</taxon>
        <taxon>Granulosicoccus</taxon>
    </lineage>
</organism>
<dbReference type="InterPro" id="IPR028098">
    <property type="entry name" value="Glyco_trans_4-like_N"/>
</dbReference>
<dbReference type="Gene3D" id="3.40.50.2000">
    <property type="entry name" value="Glycogen Phosphorylase B"/>
    <property type="match status" value="2"/>
</dbReference>
<dbReference type="SUPFAM" id="SSF53756">
    <property type="entry name" value="UDP-Glycosyltransferase/glycogen phosphorylase"/>
    <property type="match status" value="1"/>
</dbReference>
<dbReference type="EC" id="2.4.-.-" evidence="3"/>
<dbReference type="KEGG" id="gai:IMCC3135_22410"/>
<dbReference type="OrthoDB" id="9764577at2"/>
<keyword evidence="3" id="KW-0328">Glycosyltransferase</keyword>
<dbReference type="PANTHER" id="PTHR45947:SF3">
    <property type="entry name" value="SULFOQUINOVOSYL TRANSFERASE SQD2"/>
    <property type="match status" value="1"/>
</dbReference>
<dbReference type="PANTHER" id="PTHR45947">
    <property type="entry name" value="SULFOQUINOVOSYL TRANSFERASE SQD2"/>
    <property type="match status" value="1"/>
</dbReference>
<dbReference type="GO" id="GO:0016758">
    <property type="term" value="F:hexosyltransferase activity"/>
    <property type="evidence" value="ECO:0007669"/>
    <property type="project" value="TreeGrafter"/>
</dbReference>
<keyword evidence="3" id="KW-0808">Transferase</keyword>
<gene>
    <name evidence="3" type="primary">tuaH_2</name>
    <name evidence="3" type="ORF">IMCC3135_22410</name>
</gene>
<evidence type="ECO:0000313" key="4">
    <source>
        <dbReference type="Proteomes" id="UP000250079"/>
    </source>
</evidence>